<keyword evidence="6" id="KW-0645">Protease</keyword>
<evidence type="ECO:0000256" key="4">
    <source>
        <dbReference type="ARBA" id="ARBA00008236"/>
    </source>
</evidence>
<evidence type="ECO:0000256" key="7">
    <source>
        <dbReference type="ARBA" id="ARBA00022723"/>
    </source>
</evidence>
<evidence type="ECO:0000256" key="1">
    <source>
        <dbReference type="ARBA" id="ARBA00001941"/>
    </source>
</evidence>
<keyword evidence="5 10" id="KW-0031">Aminopeptidase</keyword>
<sequence>MFENKLKKYAELLVKIGVNLKKNQILVIRSPIECADFTRMVTEIAYREGAREVVVSWGDEKLDKIKYTMAPDEIFDEFPEWQKCFYVDYAMQDAAFLTISASDPEIMKAVDTERLMRAQRVRGNALTTYRERTMNNINSWCVASVPTLAWAKKVFPNVSEHIAIENLWAAIFNAVRVDSEDPVAAWELHKSALKKNTDYLNRMNFKTLKYKNSMGTDLTIELPEHHIWFGGSDLTKEGHEFIANMPTEEIFTAPKRNGVHGKVVSSKPLNLDGNLIDEFELVFKEGRIVDFSAKVGYEALSNLINVDEGAHYLGEVALVSYDSPISNSNILFYNTLFDENASCHLAIGKAYPVCIKDGDEMSSEDLIKNGINDSLVHEDFMVGTSDLNIVGITQEGEEILIFKEGNFAIPS</sequence>
<dbReference type="InterPro" id="IPR052170">
    <property type="entry name" value="M29_Exopeptidase"/>
</dbReference>
<dbReference type="Gene3D" id="3.40.1830.10">
    <property type="entry name" value="Thermophilic metalloprotease (M29)"/>
    <property type="match status" value="1"/>
</dbReference>
<dbReference type="PRINTS" id="PR00919">
    <property type="entry name" value="THERMOPTASE"/>
</dbReference>
<evidence type="ECO:0000256" key="8">
    <source>
        <dbReference type="ARBA" id="ARBA00022801"/>
    </source>
</evidence>
<dbReference type="InterPro" id="IPR000787">
    <property type="entry name" value="Peptidase_M29"/>
</dbReference>
<comment type="cofactor">
    <cofactor evidence="1">
        <name>Co(2+)</name>
        <dbReference type="ChEBI" id="CHEBI:48828"/>
    </cofactor>
</comment>
<dbReference type="EMBL" id="JADKNH010000008">
    <property type="protein sequence ID" value="MBF4694105.1"/>
    <property type="molecule type" value="Genomic_DNA"/>
</dbReference>
<keyword evidence="8" id="KW-0378">Hydrolase</keyword>
<proteinExistence type="inferred from homology"/>
<protein>
    <submittedName>
        <fullName evidence="10">Aminopeptidase</fullName>
    </submittedName>
</protein>
<comment type="cofactor">
    <cofactor evidence="3">
        <name>Zn(2+)</name>
        <dbReference type="ChEBI" id="CHEBI:29105"/>
    </cofactor>
</comment>
<keyword evidence="7" id="KW-0479">Metal-binding</keyword>
<comment type="similarity">
    <text evidence="4">Belongs to the peptidase M29 family.</text>
</comment>
<evidence type="ECO:0000256" key="9">
    <source>
        <dbReference type="ARBA" id="ARBA00023049"/>
    </source>
</evidence>
<dbReference type="RefSeq" id="WP_194702349.1">
    <property type="nucleotide sequence ID" value="NZ_JADKNH010000008.1"/>
</dbReference>
<evidence type="ECO:0000256" key="5">
    <source>
        <dbReference type="ARBA" id="ARBA00022438"/>
    </source>
</evidence>
<comment type="caution">
    <text evidence="10">The sequence shown here is derived from an EMBL/GenBank/DDBJ whole genome shotgun (WGS) entry which is preliminary data.</text>
</comment>
<evidence type="ECO:0000313" key="10">
    <source>
        <dbReference type="EMBL" id="MBF4694105.1"/>
    </source>
</evidence>
<keyword evidence="11" id="KW-1185">Reference proteome</keyword>
<name>A0ABR9ZUF7_9FIRM</name>
<reference evidence="10 11" key="1">
    <citation type="submission" date="2020-11" db="EMBL/GenBank/DDBJ databases">
        <title>Fusibacter basophilias sp. nov.</title>
        <authorList>
            <person name="Qiu D."/>
        </authorList>
    </citation>
    <scope>NUCLEOTIDE SEQUENCE [LARGE SCALE GENOMIC DNA]</scope>
    <source>
        <strain evidence="10 11">Q10-2</strain>
    </source>
</reference>
<evidence type="ECO:0000256" key="3">
    <source>
        <dbReference type="ARBA" id="ARBA00001947"/>
    </source>
</evidence>
<dbReference type="PANTHER" id="PTHR34448">
    <property type="entry name" value="AMINOPEPTIDASE"/>
    <property type="match status" value="1"/>
</dbReference>
<dbReference type="InterPro" id="IPR035097">
    <property type="entry name" value="M29_N-terminal"/>
</dbReference>
<keyword evidence="9" id="KW-0482">Metalloprotease</keyword>
<accession>A0ABR9ZUF7</accession>
<dbReference type="SUPFAM" id="SSF144052">
    <property type="entry name" value="Thermophilic metalloprotease-like"/>
    <property type="match status" value="1"/>
</dbReference>
<gene>
    <name evidence="10" type="ORF">ISU02_13370</name>
</gene>
<evidence type="ECO:0000313" key="11">
    <source>
        <dbReference type="Proteomes" id="UP000614200"/>
    </source>
</evidence>
<dbReference type="PANTHER" id="PTHR34448:SF3">
    <property type="entry name" value="AMINOPEPTIDASE AMPS"/>
    <property type="match status" value="1"/>
</dbReference>
<dbReference type="Pfam" id="PF02073">
    <property type="entry name" value="Peptidase_M29"/>
    <property type="match status" value="1"/>
</dbReference>
<evidence type="ECO:0000256" key="6">
    <source>
        <dbReference type="ARBA" id="ARBA00022670"/>
    </source>
</evidence>
<organism evidence="10 11">
    <name type="scientific">Fusibacter ferrireducens</name>
    <dbReference type="NCBI Taxonomy" id="2785058"/>
    <lineage>
        <taxon>Bacteria</taxon>
        <taxon>Bacillati</taxon>
        <taxon>Bacillota</taxon>
        <taxon>Clostridia</taxon>
        <taxon>Eubacteriales</taxon>
        <taxon>Eubacteriales Family XII. Incertae Sedis</taxon>
        <taxon>Fusibacter</taxon>
    </lineage>
</organism>
<dbReference type="Proteomes" id="UP000614200">
    <property type="component" value="Unassembled WGS sequence"/>
</dbReference>
<comment type="cofactor">
    <cofactor evidence="2">
        <name>Mg(2+)</name>
        <dbReference type="ChEBI" id="CHEBI:18420"/>
    </cofactor>
</comment>
<evidence type="ECO:0000256" key="2">
    <source>
        <dbReference type="ARBA" id="ARBA00001946"/>
    </source>
</evidence>
<dbReference type="GO" id="GO:0004177">
    <property type="term" value="F:aminopeptidase activity"/>
    <property type="evidence" value="ECO:0007669"/>
    <property type="project" value="UniProtKB-KW"/>
</dbReference>